<feature type="transmembrane region" description="Helical" evidence="1">
    <location>
        <begin position="99"/>
        <end position="118"/>
    </location>
</feature>
<accession>A0A196SGQ5</accession>
<comment type="caution">
    <text evidence="2">The sequence shown here is derived from an EMBL/GenBank/DDBJ whole genome shotgun (WGS) entry which is preliminary data.</text>
</comment>
<reference evidence="2 3" key="1">
    <citation type="submission" date="2016-05" db="EMBL/GenBank/DDBJ databases">
        <title>Nuclear genome of Blastocystis sp. subtype 1 NandII.</title>
        <authorList>
            <person name="Gentekaki E."/>
            <person name="Curtis B."/>
            <person name="Stairs C."/>
            <person name="Eme L."/>
            <person name="Herman E."/>
            <person name="Klimes V."/>
            <person name="Arias M.C."/>
            <person name="Elias M."/>
            <person name="Hilliou F."/>
            <person name="Klute M."/>
            <person name="Malik S.-B."/>
            <person name="Pightling A."/>
            <person name="Rachubinski R."/>
            <person name="Salas D."/>
            <person name="Schlacht A."/>
            <person name="Suga H."/>
            <person name="Archibald J."/>
            <person name="Ball S.G."/>
            <person name="Clark G."/>
            <person name="Dacks J."/>
            <person name="Van Der Giezen M."/>
            <person name="Tsaousis A."/>
            <person name="Roger A."/>
        </authorList>
    </citation>
    <scope>NUCLEOTIDE SEQUENCE [LARGE SCALE GENOMIC DNA]</scope>
    <source>
        <strain evidence="3">ATCC 50177 / NandII</strain>
    </source>
</reference>
<feature type="transmembrane region" description="Helical" evidence="1">
    <location>
        <begin position="75"/>
        <end position="93"/>
    </location>
</feature>
<sequence>MRVIDRLFMSKRKEPLEPVTASVTIDGKEYAYTLKQPQFTSISTLAYSIDPEMGTGATETFPIPLIESFLKARRSSLICFIIGFIVCLPLFFVTDLMRFPPLIYLTGLVFIASPAYFVCSIISGFIATIHCFIVCALMLIILAASGQTLAALVFLPLGLLYGVLGVIQLVNWIITCRLPRSLRVYAFAYSKAQRK</sequence>
<dbReference type="Proteomes" id="UP000078348">
    <property type="component" value="Unassembled WGS sequence"/>
</dbReference>
<keyword evidence="1" id="KW-0812">Transmembrane</keyword>
<feature type="transmembrane region" description="Helical" evidence="1">
    <location>
        <begin position="150"/>
        <end position="174"/>
    </location>
</feature>
<keyword evidence="1" id="KW-1133">Transmembrane helix</keyword>
<feature type="transmembrane region" description="Helical" evidence="1">
    <location>
        <begin position="125"/>
        <end position="144"/>
    </location>
</feature>
<proteinExistence type="predicted"/>
<protein>
    <submittedName>
        <fullName evidence="2">Uncharacterized protein</fullName>
    </submittedName>
</protein>
<name>A0A196SGQ5_BLAHN</name>
<gene>
    <name evidence="2" type="ORF">AV274_2066</name>
</gene>
<keyword evidence="1" id="KW-0472">Membrane</keyword>
<dbReference type="AlphaFoldDB" id="A0A196SGQ5"/>
<keyword evidence="3" id="KW-1185">Reference proteome</keyword>
<dbReference type="EMBL" id="LXWW01000095">
    <property type="protein sequence ID" value="OAO16203.1"/>
    <property type="molecule type" value="Genomic_DNA"/>
</dbReference>
<evidence type="ECO:0000256" key="1">
    <source>
        <dbReference type="SAM" id="Phobius"/>
    </source>
</evidence>
<organism evidence="2 3">
    <name type="scientific">Blastocystis sp. subtype 1 (strain ATCC 50177 / NandII)</name>
    <dbReference type="NCBI Taxonomy" id="478820"/>
    <lineage>
        <taxon>Eukaryota</taxon>
        <taxon>Sar</taxon>
        <taxon>Stramenopiles</taxon>
        <taxon>Bigyra</taxon>
        <taxon>Opalozoa</taxon>
        <taxon>Opalinata</taxon>
        <taxon>Blastocystidae</taxon>
        <taxon>Blastocystis</taxon>
    </lineage>
</organism>
<evidence type="ECO:0000313" key="2">
    <source>
        <dbReference type="EMBL" id="OAO16203.1"/>
    </source>
</evidence>
<evidence type="ECO:0000313" key="3">
    <source>
        <dbReference type="Proteomes" id="UP000078348"/>
    </source>
</evidence>